<sequence length="51" mass="5860">MHHTGFDGEPASTALMANSFNDFDRRRTTAPYCSRPLNRRRVFGEEDEATK</sequence>
<evidence type="ECO:0000313" key="2">
    <source>
        <dbReference type="Proteomes" id="UP000265520"/>
    </source>
</evidence>
<dbReference type="Proteomes" id="UP000265520">
    <property type="component" value="Unassembled WGS sequence"/>
</dbReference>
<organism evidence="1 2">
    <name type="scientific">Trifolium medium</name>
    <dbReference type="NCBI Taxonomy" id="97028"/>
    <lineage>
        <taxon>Eukaryota</taxon>
        <taxon>Viridiplantae</taxon>
        <taxon>Streptophyta</taxon>
        <taxon>Embryophyta</taxon>
        <taxon>Tracheophyta</taxon>
        <taxon>Spermatophyta</taxon>
        <taxon>Magnoliopsida</taxon>
        <taxon>eudicotyledons</taxon>
        <taxon>Gunneridae</taxon>
        <taxon>Pentapetalae</taxon>
        <taxon>rosids</taxon>
        <taxon>fabids</taxon>
        <taxon>Fabales</taxon>
        <taxon>Fabaceae</taxon>
        <taxon>Papilionoideae</taxon>
        <taxon>50 kb inversion clade</taxon>
        <taxon>NPAAA clade</taxon>
        <taxon>Hologalegina</taxon>
        <taxon>IRL clade</taxon>
        <taxon>Trifolieae</taxon>
        <taxon>Trifolium</taxon>
    </lineage>
</organism>
<comment type="caution">
    <text evidence="1">The sequence shown here is derived from an EMBL/GenBank/DDBJ whole genome shotgun (WGS) entry which is preliminary data.</text>
</comment>
<evidence type="ECO:0000313" key="1">
    <source>
        <dbReference type="EMBL" id="MCI94664.1"/>
    </source>
</evidence>
<accession>A0A392W1X2</accession>
<protein>
    <submittedName>
        <fullName evidence="1">Uncharacterized protein</fullName>
    </submittedName>
</protein>
<proteinExistence type="predicted"/>
<keyword evidence="2" id="KW-1185">Reference proteome</keyword>
<dbReference type="AlphaFoldDB" id="A0A392W1X2"/>
<reference evidence="1 2" key="1">
    <citation type="journal article" date="2018" name="Front. Plant Sci.">
        <title>Red Clover (Trifolium pratense) and Zigzag Clover (T. medium) - A Picture of Genomic Similarities and Differences.</title>
        <authorList>
            <person name="Dluhosova J."/>
            <person name="Istvanek J."/>
            <person name="Nedelnik J."/>
            <person name="Repkova J."/>
        </authorList>
    </citation>
    <scope>NUCLEOTIDE SEQUENCE [LARGE SCALE GENOMIC DNA]</scope>
    <source>
        <strain evidence="2">cv. 10/8</strain>
        <tissue evidence="1">Leaf</tissue>
    </source>
</reference>
<dbReference type="EMBL" id="LXQA011362652">
    <property type="protein sequence ID" value="MCI94664.1"/>
    <property type="molecule type" value="Genomic_DNA"/>
</dbReference>
<name>A0A392W1X2_9FABA</name>